<feature type="active site" description="Proton donor" evidence="6">
    <location>
        <position position="109"/>
    </location>
</feature>
<feature type="domain" description="Formyl transferase N-terminal" evidence="7">
    <location>
        <begin position="2"/>
        <end position="187"/>
    </location>
</feature>
<dbReference type="Gene3D" id="3.40.50.170">
    <property type="entry name" value="Formyl transferase, N-terminal domain"/>
    <property type="match status" value="1"/>
</dbReference>
<dbReference type="PANTHER" id="PTHR43369:SF2">
    <property type="entry name" value="PHOSPHORIBOSYLGLYCINAMIDE FORMYLTRANSFERASE"/>
    <property type="match status" value="1"/>
</dbReference>
<dbReference type="PANTHER" id="PTHR43369">
    <property type="entry name" value="PHOSPHORIBOSYLGLYCINAMIDE FORMYLTRANSFERASE"/>
    <property type="match status" value="1"/>
</dbReference>
<sequence>MKRIAVFISGSGTNLQQIIDNTENKNIDGKIVLVISDRKNAFGLERAENANIETLYIGKAKFIDVNERDKFIENKLKEYDVDLLVLAGFLSILPKTIINNYDKKIINIHPSLIPKYSGKGFYGDKVHKAVLENHDKLTGVTVHYVDEGIDSGQIIEQVKIEVKDDDTLDSLTQKVHKVEHKLIVKVIKEICSI</sequence>
<dbReference type="AlphaFoldDB" id="A0AAU9E281"/>
<evidence type="ECO:0000256" key="6">
    <source>
        <dbReference type="HAMAP-Rule" id="MF_01930"/>
    </source>
</evidence>
<proteinExistence type="inferred from homology"/>
<dbReference type="InterPro" id="IPR036477">
    <property type="entry name" value="Formyl_transf_N_sf"/>
</dbReference>
<comment type="pathway">
    <text evidence="1 6">Purine metabolism; IMP biosynthesis via de novo pathway; N(2)-formyl-N(1)-(5-phospho-D-ribosyl)glycinamide from N(1)-(5-phospho-D-ribosyl)glycinamide (10-formyl THF route): step 1/1.</text>
</comment>
<dbReference type="Proteomes" id="UP001321786">
    <property type="component" value="Chromosome"/>
</dbReference>
<comment type="similarity">
    <text evidence="4 6">Belongs to the GART family.</text>
</comment>
<evidence type="ECO:0000256" key="4">
    <source>
        <dbReference type="ARBA" id="ARBA00038440"/>
    </source>
</evidence>
<organism evidence="8 9">
    <name type="scientific">Helicovermis profundi</name>
    <dbReference type="NCBI Taxonomy" id="3065157"/>
    <lineage>
        <taxon>Bacteria</taxon>
        <taxon>Bacillati</taxon>
        <taxon>Bacillota</taxon>
        <taxon>Clostridia</taxon>
        <taxon>Helicovermis</taxon>
    </lineage>
</organism>
<evidence type="ECO:0000256" key="5">
    <source>
        <dbReference type="ARBA" id="ARBA00047664"/>
    </source>
</evidence>
<evidence type="ECO:0000256" key="2">
    <source>
        <dbReference type="ARBA" id="ARBA00022679"/>
    </source>
</evidence>
<feature type="binding site" evidence="6">
    <location>
        <position position="107"/>
    </location>
    <ligand>
        <name>(6R)-10-formyltetrahydrofolate</name>
        <dbReference type="ChEBI" id="CHEBI:195366"/>
    </ligand>
</feature>
<dbReference type="GO" id="GO:0005829">
    <property type="term" value="C:cytosol"/>
    <property type="evidence" value="ECO:0007669"/>
    <property type="project" value="TreeGrafter"/>
</dbReference>
<keyword evidence="9" id="KW-1185">Reference proteome</keyword>
<dbReference type="NCBIfam" id="TIGR00639">
    <property type="entry name" value="PurN"/>
    <property type="match status" value="1"/>
</dbReference>
<evidence type="ECO:0000313" key="9">
    <source>
        <dbReference type="Proteomes" id="UP001321786"/>
    </source>
</evidence>
<dbReference type="Pfam" id="PF00551">
    <property type="entry name" value="Formyl_trans_N"/>
    <property type="match status" value="1"/>
</dbReference>
<name>A0AAU9E281_9FIRM</name>
<evidence type="ECO:0000313" key="8">
    <source>
        <dbReference type="EMBL" id="BEP28418.1"/>
    </source>
</evidence>
<dbReference type="KEGG" id="hprf:HLPR_07490"/>
<evidence type="ECO:0000256" key="1">
    <source>
        <dbReference type="ARBA" id="ARBA00005054"/>
    </source>
</evidence>
<dbReference type="CDD" id="cd08645">
    <property type="entry name" value="FMT_core_GART"/>
    <property type="match status" value="1"/>
</dbReference>
<evidence type="ECO:0000259" key="7">
    <source>
        <dbReference type="Pfam" id="PF00551"/>
    </source>
</evidence>
<comment type="caution">
    <text evidence="6">Lacks conserved residue(s) required for the propagation of feature annotation.</text>
</comment>
<dbReference type="GO" id="GO:0004644">
    <property type="term" value="F:phosphoribosylglycinamide formyltransferase activity"/>
    <property type="evidence" value="ECO:0007669"/>
    <property type="project" value="UniProtKB-UniRule"/>
</dbReference>
<comment type="catalytic activity">
    <reaction evidence="5 6">
        <text>N(1)-(5-phospho-beta-D-ribosyl)glycinamide + (6R)-10-formyltetrahydrofolate = N(2)-formyl-N(1)-(5-phospho-beta-D-ribosyl)glycinamide + (6S)-5,6,7,8-tetrahydrofolate + H(+)</text>
        <dbReference type="Rhea" id="RHEA:15053"/>
        <dbReference type="ChEBI" id="CHEBI:15378"/>
        <dbReference type="ChEBI" id="CHEBI:57453"/>
        <dbReference type="ChEBI" id="CHEBI:143788"/>
        <dbReference type="ChEBI" id="CHEBI:147286"/>
        <dbReference type="ChEBI" id="CHEBI:195366"/>
        <dbReference type="EC" id="2.1.2.2"/>
    </reaction>
</comment>
<keyword evidence="2 6" id="KW-0808">Transferase</keyword>
<dbReference type="InterPro" id="IPR002376">
    <property type="entry name" value="Formyl_transf_N"/>
</dbReference>
<dbReference type="EC" id="2.1.2.2" evidence="6"/>
<dbReference type="PROSITE" id="PS00373">
    <property type="entry name" value="GART"/>
    <property type="match status" value="1"/>
</dbReference>
<comment type="function">
    <text evidence="6">Catalyzes the transfer of a formyl group from 10-formyltetrahydrofolate to 5-phospho-ribosyl-glycinamide (GAR), producing 5-phospho-ribosyl-N-formylglycinamide (FGAR) and tetrahydrofolate.</text>
</comment>
<accession>A0AAU9E281</accession>
<gene>
    <name evidence="6 8" type="primary">purN</name>
    <name evidence="8" type="ORF">HLPR_07490</name>
</gene>
<keyword evidence="3 6" id="KW-0658">Purine biosynthesis</keyword>
<feature type="binding site" evidence="6">
    <location>
        <begin position="12"/>
        <end position="14"/>
    </location>
    <ligand>
        <name>N(1)-(5-phospho-beta-D-ribosyl)glycinamide</name>
        <dbReference type="ChEBI" id="CHEBI:143788"/>
    </ligand>
</feature>
<dbReference type="InterPro" id="IPR004607">
    <property type="entry name" value="GART"/>
</dbReference>
<dbReference type="HAMAP" id="MF_01930">
    <property type="entry name" value="PurN"/>
    <property type="match status" value="1"/>
</dbReference>
<dbReference type="GO" id="GO:0006189">
    <property type="term" value="P:'de novo' IMP biosynthetic process"/>
    <property type="evidence" value="ECO:0007669"/>
    <property type="project" value="UniProtKB-UniRule"/>
</dbReference>
<protein>
    <recommendedName>
        <fullName evidence="6">Phosphoribosylglycinamide formyltransferase</fullName>
        <ecNumber evidence="6">2.1.2.2</ecNumber>
    </recommendedName>
    <alternativeName>
        <fullName evidence="6">5'-phosphoribosylglycinamide transformylase</fullName>
    </alternativeName>
    <alternativeName>
        <fullName evidence="6">GAR transformylase</fullName>
        <shortName evidence="6">GART</shortName>
    </alternativeName>
</protein>
<dbReference type="InterPro" id="IPR001555">
    <property type="entry name" value="GART_AS"/>
</dbReference>
<feature type="binding site" evidence="6">
    <location>
        <position position="68"/>
    </location>
    <ligand>
        <name>(6R)-10-formyltetrahydrofolate</name>
        <dbReference type="ChEBI" id="CHEBI:195366"/>
    </ligand>
</feature>
<reference evidence="8 9" key="1">
    <citation type="submission" date="2023-08" db="EMBL/GenBank/DDBJ databases">
        <title>Helicovermis profunda gen. nov., sp. nov., a novel mesophilic, fermentative bacterium within the Bacillota from a deep-sea hydrothermal vent chimney.</title>
        <authorList>
            <person name="Miyazaki U."/>
            <person name="Mizutani D."/>
            <person name="Hashimoto Y."/>
            <person name="Tame A."/>
            <person name="Sawayama S."/>
            <person name="Miyazaki J."/>
            <person name="Takai K."/>
            <person name="Nakagawa S."/>
        </authorList>
    </citation>
    <scope>NUCLEOTIDE SEQUENCE [LARGE SCALE GENOMIC DNA]</scope>
    <source>
        <strain evidence="8 9">S502</strain>
    </source>
</reference>
<dbReference type="RefSeq" id="WP_338536739.1">
    <property type="nucleotide sequence ID" value="NZ_AP028654.1"/>
</dbReference>
<dbReference type="SUPFAM" id="SSF53328">
    <property type="entry name" value="Formyltransferase"/>
    <property type="match status" value="1"/>
</dbReference>
<evidence type="ECO:0000256" key="3">
    <source>
        <dbReference type="ARBA" id="ARBA00022755"/>
    </source>
</evidence>
<dbReference type="EMBL" id="AP028654">
    <property type="protein sequence ID" value="BEP28418.1"/>
    <property type="molecule type" value="Genomic_DNA"/>
</dbReference>
<feature type="site" description="Raises pKa of active site His" evidence="6">
    <location>
        <position position="150"/>
    </location>
</feature>